<accession>A0A318XLV8</accession>
<evidence type="ECO:0000313" key="4">
    <source>
        <dbReference type="Proteomes" id="UP000248132"/>
    </source>
</evidence>
<dbReference type="GO" id="GO:0016020">
    <property type="term" value="C:membrane"/>
    <property type="evidence" value="ECO:0007669"/>
    <property type="project" value="TreeGrafter"/>
</dbReference>
<dbReference type="Pfam" id="PF23562">
    <property type="entry name" value="AMP-binding_C_3"/>
    <property type="match status" value="1"/>
</dbReference>
<evidence type="ECO:0000259" key="2">
    <source>
        <dbReference type="Pfam" id="PF00501"/>
    </source>
</evidence>
<gene>
    <name evidence="3" type="ORF">LY28_02563</name>
</gene>
<evidence type="ECO:0000313" key="3">
    <source>
        <dbReference type="EMBL" id="PYG86942.1"/>
    </source>
</evidence>
<proteinExistence type="predicted"/>
<dbReference type="GO" id="GO:0004467">
    <property type="term" value="F:long-chain fatty acid-CoA ligase activity"/>
    <property type="evidence" value="ECO:0007669"/>
    <property type="project" value="UniProtKB-EC"/>
</dbReference>
<feature type="domain" description="AMP-dependent synthetase/ligase" evidence="2">
    <location>
        <begin position="26"/>
        <end position="421"/>
    </location>
</feature>
<dbReference type="PANTHER" id="PTHR43272">
    <property type="entry name" value="LONG-CHAIN-FATTY-ACID--COA LIGASE"/>
    <property type="match status" value="1"/>
</dbReference>
<dbReference type="InterPro" id="IPR045851">
    <property type="entry name" value="AMP-bd_C_sf"/>
</dbReference>
<dbReference type="OrthoDB" id="9778383at2"/>
<organism evidence="3 4">
    <name type="scientific">Ruminiclostridium sufflavum DSM 19573</name>
    <dbReference type="NCBI Taxonomy" id="1121337"/>
    <lineage>
        <taxon>Bacteria</taxon>
        <taxon>Bacillati</taxon>
        <taxon>Bacillota</taxon>
        <taxon>Clostridia</taxon>
        <taxon>Eubacteriales</taxon>
        <taxon>Oscillospiraceae</taxon>
        <taxon>Ruminiclostridium</taxon>
    </lineage>
</organism>
<dbReference type="RefSeq" id="WP_110462577.1">
    <property type="nucleotide sequence ID" value="NZ_QKMR01000015.1"/>
</dbReference>
<dbReference type="EMBL" id="QKMR01000015">
    <property type="protein sequence ID" value="PYG86942.1"/>
    <property type="molecule type" value="Genomic_DNA"/>
</dbReference>
<dbReference type="InterPro" id="IPR042099">
    <property type="entry name" value="ANL_N_sf"/>
</dbReference>
<name>A0A318XLV8_9FIRM</name>
<reference evidence="3 4" key="1">
    <citation type="submission" date="2018-06" db="EMBL/GenBank/DDBJ databases">
        <title>Genomic Encyclopedia of Type Strains, Phase I: the one thousand microbial genomes (KMG-I) project.</title>
        <authorList>
            <person name="Kyrpides N."/>
        </authorList>
    </citation>
    <scope>NUCLEOTIDE SEQUENCE [LARGE SCALE GENOMIC DNA]</scope>
    <source>
        <strain evidence="3 4">DSM 19573</strain>
    </source>
</reference>
<dbReference type="InterPro" id="IPR000873">
    <property type="entry name" value="AMP-dep_synth/lig_dom"/>
</dbReference>
<comment type="caution">
    <text evidence="3">The sequence shown here is derived from an EMBL/GenBank/DDBJ whole genome shotgun (WGS) entry which is preliminary data.</text>
</comment>
<keyword evidence="4" id="KW-1185">Reference proteome</keyword>
<dbReference type="Proteomes" id="UP000248132">
    <property type="component" value="Unassembled WGS sequence"/>
</dbReference>
<dbReference type="Gene3D" id="3.40.50.12780">
    <property type="entry name" value="N-terminal domain of ligase-like"/>
    <property type="match status" value="1"/>
</dbReference>
<protein>
    <submittedName>
        <fullName evidence="3">Long-chain acyl-CoA synthetase</fullName>
    </submittedName>
</protein>
<dbReference type="AlphaFoldDB" id="A0A318XLV8"/>
<evidence type="ECO:0000256" key="1">
    <source>
        <dbReference type="ARBA" id="ARBA00024484"/>
    </source>
</evidence>
<dbReference type="Gene3D" id="3.30.300.30">
    <property type="match status" value="1"/>
</dbReference>
<dbReference type="PANTHER" id="PTHR43272:SF52">
    <property type="entry name" value="AMP-DEPENDENT SYNTHETASE_LIGASE DOMAIN-CONTAINING PROTEIN"/>
    <property type="match status" value="1"/>
</dbReference>
<comment type="catalytic activity">
    <reaction evidence="1">
        <text>a long-chain fatty acid + ATP + CoA = a long-chain fatty acyl-CoA + AMP + diphosphate</text>
        <dbReference type="Rhea" id="RHEA:15421"/>
        <dbReference type="ChEBI" id="CHEBI:30616"/>
        <dbReference type="ChEBI" id="CHEBI:33019"/>
        <dbReference type="ChEBI" id="CHEBI:57287"/>
        <dbReference type="ChEBI" id="CHEBI:57560"/>
        <dbReference type="ChEBI" id="CHEBI:83139"/>
        <dbReference type="ChEBI" id="CHEBI:456215"/>
        <dbReference type="EC" id="6.2.1.3"/>
    </reaction>
    <physiologicalReaction direction="left-to-right" evidence="1">
        <dbReference type="Rhea" id="RHEA:15422"/>
    </physiologicalReaction>
</comment>
<sequence>MKTEPIYKQRKITDLKDMISQSVNLFGNKDAFLIKNNVGEYHGRTYLELKEDIDSLGTALIDLGLKNKKIAILSQNSAQWCTSYLTITGGVGVVVPLDRELPFNEIENLISRAGVSAIIFSSKHRKDMLSLSKLSEFIEYYIDIDAINDEGNNFLSYSRLIEKGKVSLEKGNRAYLDAEIDENEMCALIFTSGTTDLAKGVMLSSKNLATDIMAVCSMLTINEADSALSILPLHHTYECTAGFLVMMYNGCCLSFNEGLKYIVKNLQEVKPTILMLVPLILENMHKKIIKQASGTFFSKLKLNAAIEISNFLYYFLKIDIRKKLFKQVHDIFGGRVRLVISGAAAINPDVSNDLCAMGIRIIQGYGLTECAPIVAVNNDQGYRSDSAGKPLAGIDIWIDNIGDDGIGEIVIRGDNVMLGYYENPIATHKVLKNSCLYTGDLGYIDEEGYIFITGRKKNVIVTKNGKNIFPEEVESYLAKSSYVKESLVWGRFDEESGETEVNAQIVVDMDEIKEKLHLNIISKDEIYKIIQAEVKEINKQMPLYKRVKEFTVREEEFIKTTTKKIKRYAENIG</sequence>
<dbReference type="Pfam" id="PF00501">
    <property type="entry name" value="AMP-binding"/>
    <property type="match status" value="1"/>
</dbReference>
<dbReference type="SUPFAM" id="SSF56801">
    <property type="entry name" value="Acetyl-CoA synthetase-like"/>
    <property type="match status" value="1"/>
</dbReference>